<proteinExistence type="predicted"/>
<comment type="caution">
    <text evidence="1">The sequence shown here is derived from an EMBL/GenBank/DDBJ whole genome shotgun (WGS) entry which is preliminary data.</text>
</comment>
<evidence type="ECO:0000313" key="1">
    <source>
        <dbReference type="EMBL" id="KKN60085.1"/>
    </source>
</evidence>
<accession>A0A0F9RUD8</accession>
<organism evidence="1">
    <name type="scientific">marine sediment metagenome</name>
    <dbReference type="NCBI Taxonomy" id="412755"/>
    <lineage>
        <taxon>unclassified sequences</taxon>
        <taxon>metagenomes</taxon>
        <taxon>ecological metagenomes</taxon>
    </lineage>
</organism>
<gene>
    <name evidence="1" type="ORF">LCGC14_0535540</name>
</gene>
<sequence length="68" mass="7410">MKETGIMMSGDHPKKVLDGIKTQTRRVIKPQPIGKFGGVSERFAMASHCPYGQVGDRLYLVSPTSCTA</sequence>
<reference evidence="1" key="1">
    <citation type="journal article" date="2015" name="Nature">
        <title>Complex archaea that bridge the gap between prokaryotes and eukaryotes.</title>
        <authorList>
            <person name="Spang A."/>
            <person name="Saw J.H."/>
            <person name="Jorgensen S.L."/>
            <person name="Zaremba-Niedzwiedzka K."/>
            <person name="Martijn J."/>
            <person name="Lind A.E."/>
            <person name="van Eijk R."/>
            <person name="Schleper C."/>
            <person name="Guy L."/>
            <person name="Ettema T.J."/>
        </authorList>
    </citation>
    <scope>NUCLEOTIDE SEQUENCE</scope>
</reference>
<name>A0A0F9RUD8_9ZZZZ</name>
<protein>
    <submittedName>
        <fullName evidence="1">Uncharacterized protein</fullName>
    </submittedName>
</protein>
<dbReference type="AlphaFoldDB" id="A0A0F9RUD8"/>
<dbReference type="EMBL" id="LAZR01000705">
    <property type="protein sequence ID" value="KKN60085.1"/>
    <property type="molecule type" value="Genomic_DNA"/>
</dbReference>